<organism evidence="6 7">
    <name type="scientific">Panagrellus redivivus</name>
    <name type="common">Microworm</name>
    <dbReference type="NCBI Taxonomy" id="6233"/>
    <lineage>
        <taxon>Eukaryota</taxon>
        <taxon>Metazoa</taxon>
        <taxon>Ecdysozoa</taxon>
        <taxon>Nematoda</taxon>
        <taxon>Chromadorea</taxon>
        <taxon>Rhabditida</taxon>
        <taxon>Tylenchina</taxon>
        <taxon>Panagrolaimomorpha</taxon>
        <taxon>Panagrolaimoidea</taxon>
        <taxon>Panagrolaimidae</taxon>
        <taxon>Panagrellus</taxon>
    </lineage>
</organism>
<evidence type="ECO:0000313" key="6">
    <source>
        <dbReference type="Proteomes" id="UP000492821"/>
    </source>
</evidence>
<evidence type="ECO:0000313" key="7">
    <source>
        <dbReference type="WBParaSite" id="Pan_g3819.t1"/>
    </source>
</evidence>
<dbReference type="InterPro" id="IPR040094">
    <property type="entry name" value="Lbp1-4"/>
</dbReference>
<dbReference type="Proteomes" id="UP000492821">
    <property type="component" value="Unassembled WGS sequence"/>
</dbReference>
<reference evidence="6" key="1">
    <citation type="journal article" date="2013" name="Genetics">
        <title>The draft genome and transcriptome of Panagrellus redivivus are shaped by the harsh demands of a free-living lifestyle.</title>
        <authorList>
            <person name="Srinivasan J."/>
            <person name="Dillman A.R."/>
            <person name="Macchietto M.G."/>
            <person name="Heikkinen L."/>
            <person name="Lakso M."/>
            <person name="Fracchia K.M."/>
            <person name="Antoshechkin I."/>
            <person name="Mortazavi A."/>
            <person name="Wong G."/>
            <person name="Sternberg P.W."/>
        </authorList>
    </citation>
    <scope>NUCLEOTIDE SEQUENCE [LARGE SCALE GENOMIC DNA]</scope>
    <source>
        <strain evidence="6">MT8872</strain>
    </source>
</reference>
<dbReference type="CDD" id="cd00742">
    <property type="entry name" value="FABP"/>
    <property type="match status" value="1"/>
</dbReference>
<reference evidence="7" key="2">
    <citation type="submission" date="2020-10" db="UniProtKB">
        <authorList>
            <consortium name="WormBaseParasite"/>
        </authorList>
    </citation>
    <scope>IDENTIFICATION</scope>
</reference>
<comment type="similarity">
    <text evidence="1">Belongs to the calycin superfamily. Fatty-acid binding protein (FABP) family.</text>
</comment>
<dbReference type="PANTHER" id="PTHR22725">
    <property type="entry name" value="FATTY ACID-BINDING PROTEIN HOMOLOG 1-RELATED-RELATED"/>
    <property type="match status" value="1"/>
</dbReference>
<keyword evidence="2" id="KW-0813">Transport</keyword>
<evidence type="ECO:0000256" key="4">
    <source>
        <dbReference type="SAM" id="SignalP"/>
    </source>
</evidence>
<sequence>MRVSVFVSLAVCSIVAVSSVQAADFPAEFLGTWKLGESENFDEYLTAKGYGWITRQVVKLASITKTFEKGTSPGIFTAKIDTSKSDVEWINVPFDKEFEADYIDDSKHKIKFYYKDGTLFEDHKPIGDSESKPELYSYKKDGADKIIMFMTADGVTAKRWYHKQ</sequence>
<evidence type="ECO:0000256" key="2">
    <source>
        <dbReference type="ARBA" id="ARBA00022448"/>
    </source>
</evidence>
<name>A0A7E4VY64_PANRE</name>
<dbReference type="PANTHER" id="PTHR22725:SF2">
    <property type="entry name" value="FATTY ACID-BINDING PROTEIN HOMOLOG 1-RELATED"/>
    <property type="match status" value="1"/>
</dbReference>
<keyword evidence="6" id="KW-1185">Reference proteome</keyword>
<dbReference type="GO" id="GO:0008289">
    <property type="term" value="F:lipid binding"/>
    <property type="evidence" value="ECO:0007669"/>
    <property type="project" value="UniProtKB-KW"/>
</dbReference>
<feature type="domain" description="Cytosolic fatty-acid binding proteins" evidence="5">
    <location>
        <begin position="31"/>
        <end position="48"/>
    </location>
</feature>
<dbReference type="PRINTS" id="PR00178">
    <property type="entry name" value="FATTYACIDBP"/>
</dbReference>
<dbReference type="AlphaFoldDB" id="A0A7E4VY64"/>
<feature type="chain" id="PRO_5028974591" evidence="4">
    <location>
        <begin position="23"/>
        <end position="164"/>
    </location>
</feature>
<dbReference type="Gene3D" id="2.40.128.20">
    <property type="match status" value="1"/>
</dbReference>
<dbReference type="SUPFAM" id="SSF50814">
    <property type="entry name" value="Lipocalins"/>
    <property type="match status" value="1"/>
</dbReference>
<feature type="signal peptide" evidence="4">
    <location>
        <begin position="1"/>
        <end position="22"/>
    </location>
</feature>
<dbReference type="InterPro" id="IPR012674">
    <property type="entry name" value="Calycin"/>
</dbReference>
<dbReference type="WBParaSite" id="Pan_g3819.t1">
    <property type="protein sequence ID" value="Pan_g3819.t1"/>
    <property type="gene ID" value="Pan_g3819"/>
</dbReference>
<evidence type="ECO:0000256" key="3">
    <source>
        <dbReference type="ARBA" id="ARBA00023121"/>
    </source>
</evidence>
<keyword evidence="3" id="KW-0446">Lipid-binding</keyword>
<evidence type="ECO:0000256" key="1">
    <source>
        <dbReference type="ARBA" id="ARBA00008390"/>
    </source>
</evidence>
<accession>A0A7E4VY64</accession>
<proteinExistence type="inferred from homology"/>
<dbReference type="PROSITE" id="PS00214">
    <property type="entry name" value="FABP"/>
    <property type="match status" value="1"/>
</dbReference>
<dbReference type="InterPro" id="IPR000463">
    <property type="entry name" value="Fatty_acid-bd"/>
</dbReference>
<protein>
    <submittedName>
        <fullName evidence="7">FABP domain-containing protein</fullName>
    </submittedName>
</protein>
<evidence type="ECO:0000259" key="5">
    <source>
        <dbReference type="PROSITE" id="PS00214"/>
    </source>
</evidence>
<keyword evidence="4" id="KW-0732">Signal</keyword>